<comment type="caution">
    <text evidence="1">The sequence shown here is derived from an EMBL/GenBank/DDBJ whole genome shotgun (WGS) entry which is preliminary data.</text>
</comment>
<sequence>MIYILGFKGFIAKHIYLVLKKEYSDIILLSHGEIDKLKNTTCNDIVINCCGVNRATTEKEYDDGNYNFVANLCKYLTEIPYLIHL</sequence>
<accession>X0X9Q5</accession>
<protein>
    <recommendedName>
        <fullName evidence="2">NAD-dependent epimerase/dehydratase domain-containing protein</fullName>
    </recommendedName>
</protein>
<gene>
    <name evidence="1" type="ORF">S01H1_47457</name>
</gene>
<dbReference type="EMBL" id="BARS01030427">
    <property type="protein sequence ID" value="GAG21681.1"/>
    <property type="molecule type" value="Genomic_DNA"/>
</dbReference>
<proteinExistence type="predicted"/>
<feature type="non-terminal residue" evidence="1">
    <location>
        <position position="85"/>
    </location>
</feature>
<organism evidence="1">
    <name type="scientific">marine sediment metagenome</name>
    <dbReference type="NCBI Taxonomy" id="412755"/>
    <lineage>
        <taxon>unclassified sequences</taxon>
        <taxon>metagenomes</taxon>
        <taxon>ecological metagenomes</taxon>
    </lineage>
</organism>
<dbReference type="Gene3D" id="3.40.50.720">
    <property type="entry name" value="NAD(P)-binding Rossmann-like Domain"/>
    <property type="match status" value="1"/>
</dbReference>
<dbReference type="AlphaFoldDB" id="X0X9Q5"/>
<reference evidence="1" key="1">
    <citation type="journal article" date="2014" name="Front. Microbiol.">
        <title>High frequency of phylogenetically diverse reductive dehalogenase-homologous genes in deep subseafloor sedimentary metagenomes.</title>
        <authorList>
            <person name="Kawai M."/>
            <person name="Futagami T."/>
            <person name="Toyoda A."/>
            <person name="Takaki Y."/>
            <person name="Nishi S."/>
            <person name="Hori S."/>
            <person name="Arai W."/>
            <person name="Tsubouchi T."/>
            <person name="Morono Y."/>
            <person name="Uchiyama I."/>
            <person name="Ito T."/>
            <person name="Fujiyama A."/>
            <person name="Inagaki F."/>
            <person name="Takami H."/>
        </authorList>
    </citation>
    <scope>NUCLEOTIDE SEQUENCE</scope>
    <source>
        <strain evidence="1">Expedition CK06-06</strain>
    </source>
</reference>
<evidence type="ECO:0000313" key="1">
    <source>
        <dbReference type="EMBL" id="GAG21681.1"/>
    </source>
</evidence>
<evidence type="ECO:0008006" key="2">
    <source>
        <dbReference type="Google" id="ProtNLM"/>
    </source>
</evidence>
<name>X0X9Q5_9ZZZZ</name>